<organism evidence="2 3">
    <name type="scientific">Helicobacter ibis</name>
    <dbReference type="NCBI Taxonomy" id="2962633"/>
    <lineage>
        <taxon>Bacteria</taxon>
        <taxon>Pseudomonadati</taxon>
        <taxon>Campylobacterota</taxon>
        <taxon>Epsilonproteobacteria</taxon>
        <taxon>Campylobacterales</taxon>
        <taxon>Helicobacteraceae</taxon>
        <taxon>Helicobacter</taxon>
    </lineage>
</organism>
<dbReference type="RefSeq" id="WP_271021035.1">
    <property type="nucleotide sequence ID" value="NZ_JAQHXR010000002.1"/>
</dbReference>
<reference evidence="2 3" key="1">
    <citation type="submission" date="2023-01" db="EMBL/GenBank/DDBJ databases">
        <title>Description of Helicobacter ibis sp. nov. isolated from faecal droppings of black-faced ibis (Theristicus melanopis).</title>
        <authorList>
            <person name="Lopez-Cantillo M."/>
            <person name="Vidal-Veuthey B."/>
            <person name="Mella A."/>
            <person name="De La Haba R."/>
            <person name="Collado L."/>
        </authorList>
    </citation>
    <scope>NUCLEOTIDE SEQUENCE [LARGE SCALE GENOMIC DNA]</scope>
    <source>
        <strain evidence="2 3">A82</strain>
    </source>
</reference>
<evidence type="ECO:0000313" key="2">
    <source>
        <dbReference type="EMBL" id="MDA3968737.1"/>
    </source>
</evidence>
<proteinExistence type="predicted"/>
<dbReference type="EMBL" id="JAQHXR010000002">
    <property type="protein sequence ID" value="MDA3968737.1"/>
    <property type="molecule type" value="Genomic_DNA"/>
</dbReference>
<gene>
    <name evidence="2" type="ORF">PF021_03500</name>
</gene>
<name>A0ABT4VDF1_9HELI</name>
<feature type="compositionally biased region" description="Polar residues" evidence="1">
    <location>
        <begin position="98"/>
        <end position="123"/>
    </location>
</feature>
<evidence type="ECO:0008006" key="4">
    <source>
        <dbReference type="Google" id="ProtNLM"/>
    </source>
</evidence>
<dbReference type="Proteomes" id="UP001210261">
    <property type="component" value="Unassembled WGS sequence"/>
</dbReference>
<sequence length="466" mass="52331">MYYTNKDGGISSYISGVNYSYETQKALQNRSEENKRLSTTASQDESFEKQKAIQEAIQQLKMTGSVSADIAQKVNVEELKKSLEESIDTNKESDATKMLSSTSGSKKSNKAEQTPEGSQEVLSQTEALKQEAYKKLADLTYQNAPEKDIEDTKLQIRKLEAKEKAENEDELISMSDKKDSFFEKEIIKSPSNAPENISDEIKNGYNPLESNGTTKPNSVSFIDEVSGKNISVPLTEENAKAIKEKFGSLDSKEAQDFVKSWYYDAAYSMGYLEQDKDGDGKLSLDEGIHINSLVSLKDSKYYSVAERIPGGVEAQKQFLDKVGFFDNIGDFINHSISQDKDLNGALNLKEMMGDKDELMLFKTSGSEGNTLDIYVLKHYKVDIENSIDDILINLGNNKEQNTNQDQSTSSKDEKIEVTTSDDYNWLKDLKNLVNENYLNNLNTQDKENLLKSETILQNLLKDKISA</sequence>
<feature type="region of interest" description="Disordered" evidence="1">
    <location>
        <begin position="27"/>
        <end position="47"/>
    </location>
</feature>
<keyword evidence="3" id="KW-1185">Reference proteome</keyword>
<comment type="caution">
    <text evidence="2">The sequence shown here is derived from an EMBL/GenBank/DDBJ whole genome shotgun (WGS) entry which is preliminary data.</text>
</comment>
<evidence type="ECO:0000313" key="3">
    <source>
        <dbReference type="Proteomes" id="UP001210261"/>
    </source>
</evidence>
<accession>A0ABT4VDF1</accession>
<feature type="region of interest" description="Disordered" evidence="1">
    <location>
        <begin position="84"/>
        <end position="123"/>
    </location>
</feature>
<feature type="compositionally biased region" description="Basic and acidic residues" evidence="1">
    <location>
        <begin position="84"/>
        <end position="95"/>
    </location>
</feature>
<protein>
    <recommendedName>
        <fullName evidence="4">EF-hand domain-containing protein</fullName>
    </recommendedName>
</protein>
<evidence type="ECO:0000256" key="1">
    <source>
        <dbReference type="SAM" id="MobiDB-lite"/>
    </source>
</evidence>